<dbReference type="EMBL" id="SMMG02000006">
    <property type="protein sequence ID" value="KAA3469787.1"/>
    <property type="molecule type" value="Genomic_DNA"/>
</dbReference>
<proteinExistence type="predicted"/>
<comment type="caution">
    <text evidence="3">The sequence shown here is derived from an EMBL/GenBank/DDBJ whole genome shotgun (WGS) entry which is preliminary data.</text>
</comment>
<reference evidence="3" key="1">
    <citation type="submission" date="2019-08" db="EMBL/GenBank/DDBJ databases">
        <authorList>
            <person name="Liu F."/>
        </authorList>
    </citation>
    <scope>NUCLEOTIDE SEQUENCE [LARGE SCALE GENOMIC DNA]</scope>
    <source>
        <strain evidence="3">PA1801</strain>
        <tissue evidence="3">Leaf</tissue>
    </source>
</reference>
<dbReference type="PANTHER" id="PTHR46148:SF44">
    <property type="entry name" value="GAG-POL POLYPROTEIN"/>
    <property type="match status" value="1"/>
</dbReference>
<feature type="domain" description="Tf2-1-like SH3-like" evidence="2">
    <location>
        <begin position="384"/>
        <end position="449"/>
    </location>
</feature>
<dbReference type="Gene3D" id="3.30.420.10">
    <property type="entry name" value="Ribonuclease H-like superfamily/Ribonuclease H"/>
    <property type="match status" value="1"/>
</dbReference>
<dbReference type="AlphaFoldDB" id="A0A5B6VL73"/>
<dbReference type="Proteomes" id="UP000325315">
    <property type="component" value="Unassembled WGS sequence"/>
</dbReference>
<dbReference type="InterPro" id="IPR043502">
    <property type="entry name" value="DNA/RNA_pol_sf"/>
</dbReference>
<dbReference type="PANTHER" id="PTHR46148">
    <property type="entry name" value="CHROMO DOMAIN-CONTAINING PROTEIN"/>
    <property type="match status" value="1"/>
</dbReference>
<dbReference type="Pfam" id="PF24626">
    <property type="entry name" value="SH3_Tf2-1"/>
    <property type="match status" value="1"/>
</dbReference>
<evidence type="ECO:0000256" key="1">
    <source>
        <dbReference type="SAM" id="MobiDB-lite"/>
    </source>
</evidence>
<gene>
    <name evidence="3" type="ORF">EPI10_015542</name>
</gene>
<sequence length="459" mass="52706">MGVCFKCGSIEYYIKDIPSKGDQMQALTQNQNKRARQLPPRSRRQCRTGNMGQDSNKTEARQPALEFDLILGMDWLVEQQVSLDCDANRVSLKTIDGKKIVMVAMGSIRTVKEFPDFFPEELAGLRPNHEVEFGIDLMPETILVSIALYHMTPKELKELKVKLQELFYRGFIRSSVSSWGALVLFIKKKDGTILTNASAAFLDLMNKVFQSFLDQFVVFNEDILVYSKTEIEYDALSKGSMMDLSTLFAMLSLYEDSGLLVKLQVKPTLVIEIKERQPLDVSLLHRVKTAKKGSLEEHLSLAEYVYNNSFHSSIQMAPYKALYGHKCHTLLCWTQLGEKRILGSDLVQETKGKVRLIQDRLRVASGIQKSYTDLKRKEIDFNVGDQVFLKVSLWKKVLRFGRKGKLSLSFVGPYQILKRVGLVAYQLELPLELDRIRDMFHVFMLRRYRSDPSYIILIE</sequence>
<dbReference type="Gene3D" id="3.10.10.10">
    <property type="entry name" value="HIV Type 1 Reverse Transcriptase, subunit A, domain 1"/>
    <property type="match status" value="1"/>
</dbReference>
<dbReference type="InterPro" id="IPR036397">
    <property type="entry name" value="RNaseH_sf"/>
</dbReference>
<dbReference type="InterPro" id="IPR043128">
    <property type="entry name" value="Rev_trsase/Diguanyl_cyclase"/>
</dbReference>
<feature type="compositionally biased region" description="Basic residues" evidence="1">
    <location>
        <begin position="33"/>
        <end position="46"/>
    </location>
</feature>
<evidence type="ECO:0000313" key="3">
    <source>
        <dbReference type="EMBL" id="KAA3469787.1"/>
    </source>
</evidence>
<evidence type="ECO:0000313" key="4">
    <source>
        <dbReference type="Proteomes" id="UP000325315"/>
    </source>
</evidence>
<dbReference type="SUPFAM" id="SSF56672">
    <property type="entry name" value="DNA/RNA polymerases"/>
    <property type="match status" value="1"/>
</dbReference>
<feature type="region of interest" description="Disordered" evidence="1">
    <location>
        <begin position="29"/>
        <end position="59"/>
    </location>
</feature>
<accession>A0A5B6VL73</accession>
<dbReference type="OrthoDB" id="996762at2759"/>
<dbReference type="Pfam" id="PF08284">
    <property type="entry name" value="RVP_2"/>
    <property type="match status" value="1"/>
</dbReference>
<name>A0A5B6VL73_9ROSI</name>
<evidence type="ECO:0000259" key="2">
    <source>
        <dbReference type="Pfam" id="PF24626"/>
    </source>
</evidence>
<dbReference type="GO" id="GO:0003676">
    <property type="term" value="F:nucleic acid binding"/>
    <property type="evidence" value="ECO:0007669"/>
    <property type="project" value="InterPro"/>
</dbReference>
<organism evidence="3 4">
    <name type="scientific">Gossypium australe</name>
    <dbReference type="NCBI Taxonomy" id="47621"/>
    <lineage>
        <taxon>Eukaryota</taxon>
        <taxon>Viridiplantae</taxon>
        <taxon>Streptophyta</taxon>
        <taxon>Embryophyta</taxon>
        <taxon>Tracheophyta</taxon>
        <taxon>Spermatophyta</taxon>
        <taxon>Magnoliopsida</taxon>
        <taxon>eudicotyledons</taxon>
        <taxon>Gunneridae</taxon>
        <taxon>Pentapetalae</taxon>
        <taxon>rosids</taxon>
        <taxon>malvids</taxon>
        <taxon>Malvales</taxon>
        <taxon>Malvaceae</taxon>
        <taxon>Malvoideae</taxon>
        <taxon>Gossypium</taxon>
    </lineage>
</organism>
<dbReference type="Gene3D" id="3.30.70.270">
    <property type="match status" value="1"/>
</dbReference>
<protein>
    <submittedName>
        <fullName evidence="3">Retrotransposon gag protein</fullName>
    </submittedName>
</protein>
<dbReference type="InterPro" id="IPR056924">
    <property type="entry name" value="SH3_Tf2-1"/>
</dbReference>
<keyword evidence="4" id="KW-1185">Reference proteome</keyword>